<keyword evidence="1" id="KW-0472">Membrane</keyword>
<feature type="transmembrane region" description="Helical" evidence="1">
    <location>
        <begin position="12"/>
        <end position="35"/>
    </location>
</feature>
<name>A0A6V8K4Y7_9ACTN</name>
<evidence type="ECO:0000313" key="2">
    <source>
        <dbReference type="EMBL" id="GFJ78794.1"/>
    </source>
</evidence>
<dbReference type="Proteomes" id="UP000482800">
    <property type="component" value="Unassembled WGS sequence"/>
</dbReference>
<keyword evidence="1" id="KW-0812">Transmembrane</keyword>
<reference evidence="2 3" key="2">
    <citation type="submission" date="2020-03" db="EMBL/GenBank/DDBJ databases">
        <authorList>
            <person name="Ichikawa N."/>
            <person name="Kimura A."/>
            <person name="Kitahashi Y."/>
            <person name="Uohara A."/>
        </authorList>
    </citation>
    <scope>NUCLEOTIDE SEQUENCE [LARGE SCALE GENOMIC DNA]</scope>
    <source>
        <strain evidence="2 3">NBRC 108639</strain>
    </source>
</reference>
<proteinExistence type="predicted"/>
<reference evidence="2 3" key="1">
    <citation type="submission" date="2020-03" db="EMBL/GenBank/DDBJ databases">
        <title>Whole genome shotgun sequence of Phytohabitans houttuyneae NBRC 108639.</title>
        <authorList>
            <person name="Komaki H."/>
            <person name="Tamura T."/>
        </authorList>
    </citation>
    <scope>NUCLEOTIDE SEQUENCE [LARGE SCALE GENOMIC DNA]</scope>
    <source>
        <strain evidence="2 3">NBRC 108639</strain>
    </source>
</reference>
<evidence type="ECO:0000313" key="3">
    <source>
        <dbReference type="Proteomes" id="UP000482800"/>
    </source>
</evidence>
<comment type="caution">
    <text evidence="2">The sequence shown here is derived from an EMBL/GenBank/DDBJ whole genome shotgun (WGS) entry which is preliminary data.</text>
</comment>
<protein>
    <submittedName>
        <fullName evidence="2">Uncharacterized protein</fullName>
    </submittedName>
</protein>
<evidence type="ECO:0000256" key="1">
    <source>
        <dbReference type="SAM" id="Phobius"/>
    </source>
</evidence>
<accession>A0A6V8K4Y7</accession>
<dbReference type="AlphaFoldDB" id="A0A6V8K4Y7"/>
<sequence>MIGRVSHVLSRATVGPLLARAGVFAVALAALVVAFPAELRGGYFVAALVIQAAVAAILPRSPWVTVAILVAVGGG</sequence>
<gene>
    <name evidence="2" type="ORF">Phou_029740</name>
</gene>
<dbReference type="RefSeq" id="WP_246273547.1">
    <property type="nucleotide sequence ID" value="NZ_BLPF01000001.1"/>
</dbReference>
<keyword evidence="3" id="KW-1185">Reference proteome</keyword>
<dbReference type="EMBL" id="BLPF01000001">
    <property type="protein sequence ID" value="GFJ78794.1"/>
    <property type="molecule type" value="Genomic_DNA"/>
</dbReference>
<organism evidence="2 3">
    <name type="scientific">Phytohabitans houttuyneae</name>
    <dbReference type="NCBI Taxonomy" id="1076126"/>
    <lineage>
        <taxon>Bacteria</taxon>
        <taxon>Bacillati</taxon>
        <taxon>Actinomycetota</taxon>
        <taxon>Actinomycetes</taxon>
        <taxon>Micromonosporales</taxon>
        <taxon>Micromonosporaceae</taxon>
    </lineage>
</organism>
<keyword evidence="1" id="KW-1133">Transmembrane helix</keyword>